<dbReference type="InterPro" id="IPR008928">
    <property type="entry name" value="6-hairpin_glycosidase_sf"/>
</dbReference>
<dbReference type="InterPro" id="IPR032790">
    <property type="entry name" value="GDE_C"/>
</dbReference>
<dbReference type="SUPFAM" id="SSF48208">
    <property type="entry name" value="Six-hairpin glycosidases"/>
    <property type="match status" value="1"/>
</dbReference>
<sequence length="775" mass="88011">MFKFIAVSFVAAVCGVVAGDASAGVRLDDLGVEFYSGDRAREYSYSDKAAGFYYGVTGKNDWDNFYAGWNVMAKRIFSDYSLTVDGEKLDRETASAIVYPDRLDRIYPNAYEAFYMVDGRKVLYVEVDAVDGDTVGLELLGENISKGRQDGGSVVYDAKESAGNVVRVAAVDAGSAFSFDGNVVTTGAKSGGFVITFGTEEESGALVDEFRKDGNKWLMERKDRMQTLLDKNAISSDDEMLVNALSWIELTADELVTRQHGGWGIYAGFPWFTDFWGRDMFIAMPGIVLCTGQFDVARDILLSFAKYQDLDPDSETYGRVPNRLNLDGVLYNTTDGTPRFVMQVYDYLRYTGDKEFIKKIYKNVKIATDASIGKYTDDKGYLTHDDADTWMDARRQSKIPCSPRGNRAVDIQALWYSQLTEAAELADYMGEDDDAARWRRLADKMVANFRNDFVDTENNLLYDHLNADDTPDHQLRPNTMYAYEMLSNDSVAMNDMRNLWSKLVYQWGVSTLDQYDDQFHPYHELWHRYHKDDAYHNGTVWLWLNGQAMQRMIEFGQTEKAYSLFNTMLQQSMSFGAVGSLSECADAWLRSGQDWVRLSGTFLQAWSNGEQIRAWKQWFVGIRPDMLSGKITVAPRLPYLYSDLEETVCVADGEIRFRSDSNMSRTRYVYEWTGSEQVVLDVDIDLFSNFTAPLAQGARLEIDIYGERLLAKVIEKDGGVRMTYEADGFDDGKVAYAQRCNSIFEGVGFAEPCYRENIKSMSRYFDPPLDYQSIE</sequence>
<dbReference type="PANTHER" id="PTHR10569:SF2">
    <property type="entry name" value="GLYCOGEN DEBRANCHING ENZYME"/>
    <property type="match status" value="1"/>
</dbReference>
<protein>
    <recommendedName>
        <fullName evidence="2">Glycogen debranching enzyme C-terminal domain-containing protein</fullName>
    </recommendedName>
</protein>
<organism evidence="3 4">
    <name type="scientific">Candidatus Limisoma faecipullorum</name>
    <dbReference type="NCBI Taxonomy" id="2840854"/>
    <lineage>
        <taxon>Bacteria</taxon>
        <taxon>Pseudomonadati</taxon>
        <taxon>Bacteroidota</taxon>
        <taxon>Bacteroidia</taxon>
        <taxon>Bacteroidales</taxon>
        <taxon>Candidatus Limisoma</taxon>
    </lineage>
</organism>
<dbReference type="AlphaFoldDB" id="A0A9D9NK72"/>
<evidence type="ECO:0000256" key="1">
    <source>
        <dbReference type="SAM" id="SignalP"/>
    </source>
</evidence>
<gene>
    <name evidence="3" type="ORF">IAB88_03905</name>
</gene>
<dbReference type="GO" id="GO:0004134">
    <property type="term" value="F:4-alpha-glucanotransferase activity"/>
    <property type="evidence" value="ECO:0007669"/>
    <property type="project" value="InterPro"/>
</dbReference>
<reference evidence="3" key="2">
    <citation type="journal article" date="2021" name="PeerJ">
        <title>Extensive microbial diversity within the chicken gut microbiome revealed by metagenomics and culture.</title>
        <authorList>
            <person name="Gilroy R."/>
            <person name="Ravi A."/>
            <person name="Getino M."/>
            <person name="Pursley I."/>
            <person name="Horton D.L."/>
            <person name="Alikhan N.F."/>
            <person name="Baker D."/>
            <person name="Gharbi K."/>
            <person name="Hall N."/>
            <person name="Watson M."/>
            <person name="Adriaenssens E.M."/>
            <person name="Foster-Nyarko E."/>
            <person name="Jarju S."/>
            <person name="Secka A."/>
            <person name="Antonio M."/>
            <person name="Oren A."/>
            <person name="Chaudhuri R.R."/>
            <person name="La Ragione R."/>
            <person name="Hildebrand F."/>
            <person name="Pallen M.J."/>
        </authorList>
    </citation>
    <scope>NUCLEOTIDE SEQUENCE</scope>
    <source>
        <strain evidence="3">6919</strain>
    </source>
</reference>
<evidence type="ECO:0000313" key="3">
    <source>
        <dbReference type="EMBL" id="MBO8476118.1"/>
    </source>
</evidence>
<dbReference type="Gene3D" id="1.50.10.10">
    <property type="match status" value="1"/>
</dbReference>
<dbReference type="InterPro" id="IPR012341">
    <property type="entry name" value="6hp_glycosidase-like_sf"/>
</dbReference>
<accession>A0A9D9NK72</accession>
<proteinExistence type="predicted"/>
<dbReference type="Proteomes" id="UP000823598">
    <property type="component" value="Unassembled WGS sequence"/>
</dbReference>
<dbReference type="GO" id="GO:0004135">
    <property type="term" value="F:amylo-alpha-1,6-glucosidase activity"/>
    <property type="evidence" value="ECO:0007669"/>
    <property type="project" value="InterPro"/>
</dbReference>
<dbReference type="InterPro" id="IPR010401">
    <property type="entry name" value="AGL/Gdb1"/>
</dbReference>
<dbReference type="PANTHER" id="PTHR10569">
    <property type="entry name" value="GLYCOGEN DEBRANCHING ENZYME"/>
    <property type="match status" value="1"/>
</dbReference>
<evidence type="ECO:0000259" key="2">
    <source>
        <dbReference type="Pfam" id="PF06202"/>
    </source>
</evidence>
<name>A0A9D9NK72_9BACT</name>
<reference evidence="3" key="1">
    <citation type="submission" date="2020-10" db="EMBL/GenBank/DDBJ databases">
        <authorList>
            <person name="Gilroy R."/>
        </authorList>
    </citation>
    <scope>NUCLEOTIDE SEQUENCE</scope>
    <source>
        <strain evidence="3">6919</strain>
    </source>
</reference>
<feature type="signal peptide" evidence="1">
    <location>
        <begin position="1"/>
        <end position="23"/>
    </location>
</feature>
<feature type="chain" id="PRO_5039238441" description="Glycogen debranching enzyme C-terminal domain-containing protein" evidence="1">
    <location>
        <begin position="24"/>
        <end position="775"/>
    </location>
</feature>
<dbReference type="Pfam" id="PF06202">
    <property type="entry name" value="GDE_C"/>
    <property type="match status" value="1"/>
</dbReference>
<comment type="caution">
    <text evidence="3">The sequence shown here is derived from an EMBL/GenBank/DDBJ whole genome shotgun (WGS) entry which is preliminary data.</text>
</comment>
<evidence type="ECO:0000313" key="4">
    <source>
        <dbReference type="Proteomes" id="UP000823598"/>
    </source>
</evidence>
<dbReference type="EMBL" id="JADIMC010000045">
    <property type="protein sequence ID" value="MBO8476118.1"/>
    <property type="molecule type" value="Genomic_DNA"/>
</dbReference>
<feature type="domain" description="Glycogen debranching enzyme C-terminal" evidence="2">
    <location>
        <begin position="254"/>
        <end position="612"/>
    </location>
</feature>
<dbReference type="GO" id="GO:0005980">
    <property type="term" value="P:glycogen catabolic process"/>
    <property type="evidence" value="ECO:0007669"/>
    <property type="project" value="InterPro"/>
</dbReference>
<keyword evidence="1" id="KW-0732">Signal</keyword>